<gene>
    <name evidence="6" type="ORF">PG997_013948</name>
</gene>
<feature type="compositionally biased region" description="Basic and acidic residues" evidence="5">
    <location>
        <begin position="78"/>
        <end position="99"/>
    </location>
</feature>
<keyword evidence="4" id="KW-0539">Nucleus</keyword>
<evidence type="ECO:0000256" key="3">
    <source>
        <dbReference type="ARBA" id="ARBA00023054"/>
    </source>
</evidence>
<keyword evidence="3" id="KW-0175">Coiled coil</keyword>
<comment type="similarity">
    <text evidence="2">Belongs to the RRP17 family.</text>
</comment>
<dbReference type="PANTHER" id="PTHR14577">
    <property type="entry name" value="NUCLEOLAR PROTEIN 12"/>
    <property type="match status" value="1"/>
</dbReference>
<sequence length="245" mass="27990">MLLLLELVRKSSSHSQPRCLRARAPRRISSTPSKKRKNTHTIEEISYDADARSEYLTGFHKRKLQRVKLAQEQAAKQARQEKIDARREHRESRRQEVANHVKTVQELLRTADRAGGVDSDEEAEADDDKLGEEWDGLPDVPVAFEAEKVDHEEEFIDEDKYTSVTVESVSVSRDGLYRPDEEQAALEEEERKANESRRAAQGKVEKAKKAKKPKFRYESKADRALAGRKLQGKKRSLANSRRAGA</sequence>
<dbReference type="Proteomes" id="UP001433268">
    <property type="component" value="Unassembled WGS sequence"/>
</dbReference>
<keyword evidence="7" id="KW-1185">Reference proteome</keyword>
<comment type="caution">
    <text evidence="6">The sequence shown here is derived from an EMBL/GenBank/DDBJ whole genome shotgun (WGS) entry which is preliminary data.</text>
</comment>
<evidence type="ECO:0000256" key="4">
    <source>
        <dbReference type="ARBA" id="ARBA00023242"/>
    </source>
</evidence>
<protein>
    <submittedName>
        <fullName evidence="6">Nucleolar protein 12 (25kDa) domain-containing protein</fullName>
    </submittedName>
</protein>
<feature type="region of interest" description="Disordered" evidence="5">
    <location>
        <begin position="168"/>
        <end position="245"/>
    </location>
</feature>
<feature type="region of interest" description="Disordered" evidence="5">
    <location>
        <begin position="75"/>
        <end position="138"/>
    </location>
</feature>
<dbReference type="GeneID" id="92051322"/>
<dbReference type="EMBL" id="JAQQWN010000009">
    <property type="protein sequence ID" value="KAK8067201.1"/>
    <property type="molecule type" value="Genomic_DNA"/>
</dbReference>
<comment type="subcellular location">
    <subcellularLocation>
        <location evidence="1">Nucleus</location>
        <location evidence="1">Nucleolus</location>
    </subcellularLocation>
</comment>
<organism evidence="6 7">
    <name type="scientific">Apiospora hydei</name>
    <dbReference type="NCBI Taxonomy" id="1337664"/>
    <lineage>
        <taxon>Eukaryota</taxon>
        <taxon>Fungi</taxon>
        <taxon>Dikarya</taxon>
        <taxon>Ascomycota</taxon>
        <taxon>Pezizomycotina</taxon>
        <taxon>Sordariomycetes</taxon>
        <taxon>Xylariomycetidae</taxon>
        <taxon>Amphisphaeriales</taxon>
        <taxon>Apiosporaceae</taxon>
        <taxon>Apiospora</taxon>
    </lineage>
</organism>
<reference evidence="6 7" key="1">
    <citation type="submission" date="2023-01" db="EMBL/GenBank/DDBJ databases">
        <title>Analysis of 21 Apiospora genomes using comparative genomics revels a genus with tremendous synthesis potential of carbohydrate active enzymes and secondary metabolites.</title>
        <authorList>
            <person name="Sorensen T."/>
        </authorList>
    </citation>
    <scope>NUCLEOTIDE SEQUENCE [LARGE SCALE GENOMIC DNA]</scope>
    <source>
        <strain evidence="6 7">CBS 114990</strain>
    </source>
</reference>
<proteinExistence type="inferred from homology"/>
<evidence type="ECO:0000313" key="6">
    <source>
        <dbReference type="EMBL" id="KAK8067201.1"/>
    </source>
</evidence>
<dbReference type="RefSeq" id="XP_066663954.1">
    <property type="nucleotide sequence ID" value="XM_066818262.1"/>
</dbReference>
<accession>A0ABR1V7N1</accession>
<dbReference type="PANTHER" id="PTHR14577:SF0">
    <property type="entry name" value="NUCLEOLAR PROTEIN 12"/>
    <property type="match status" value="1"/>
</dbReference>
<feature type="compositionally biased region" description="Basic and acidic residues" evidence="5">
    <location>
        <begin position="215"/>
        <end position="225"/>
    </location>
</feature>
<evidence type="ECO:0000256" key="2">
    <source>
        <dbReference type="ARBA" id="ARBA00007175"/>
    </source>
</evidence>
<dbReference type="Pfam" id="PF09805">
    <property type="entry name" value="Nop25"/>
    <property type="match status" value="1"/>
</dbReference>
<name>A0ABR1V7N1_9PEZI</name>
<evidence type="ECO:0000313" key="7">
    <source>
        <dbReference type="Proteomes" id="UP001433268"/>
    </source>
</evidence>
<dbReference type="InterPro" id="IPR019186">
    <property type="entry name" value="Nucleolar_protein_12"/>
</dbReference>
<evidence type="ECO:0000256" key="1">
    <source>
        <dbReference type="ARBA" id="ARBA00004604"/>
    </source>
</evidence>
<evidence type="ECO:0000256" key="5">
    <source>
        <dbReference type="SAM" id="MobiDB-lite"/>
    </source>
</evidence>
<feature type="compositionally biased region" description="Acidic residues" evidence="5">
    <location>
        <begin position="118"/>
        <end position="136"/>
    </location>
</feature>
<feature type="region of interest" description="Disordered" evidence="5">
    <location>
        <begin position="14"/>
        <end position="40"/>
    </location>
</feature>
<feature type="compositionally biased region" description="Basic and acidic residues" evidence="5">
    <location>
        <begin position="189"/>
        <end position="207"/>
    </location>
</feature>